<proteinExistence type="predicted"/>
<protein>
    <submittedName>
        <fullName evidence="3">Uncharacterized protein</fullName>
    </submittedName>
</protein>
<reference evidence="3 4" key="1">
    <citation type="submission" date="2020-07" db="EMBL/GenBank/DDBJ databases">
        <title>Genomic Encyclopedia of Type Strains, Phase IV (KMG-V): Genome sequencing to study the core and pangenomes of soil and plant-associated prokaryotes.</title>
        <authorList>
            <person name="Whitman W."/>
        </authorList>
    </citation>
    <scope>NUCLEOTIDE SEQUENCE [LARGE SCALE GENOMIC DNA]</scope>
    <source>
        <strain evidence="3 4">RH2WT43</strain>
    </source>
</reference>
<feature type="region of interest" description="Disordered" evidence="1">
    <location>
        <begin position="149"/>
        <end position="170"/>
    </location>
</feature>
<evidence type="ECO:0000313" key="4">
    <source>
        <dbReference type="Proteomes" id="UP000550401"/>
    </source>
</evidence>
<sequence>MSIPRFALATALALSWSVAATAAPASKAVFEQLKSLAGDWHSTKKGSATVVNYRTIANGTTVVESWTMSPTRQSMTVYTMDGDRLLATHYCPQGNAPRLQFTSPDASGAYRFDFLDGANLQDPEGSHEHAFRLRLDVPGAITRNETYIRNGSHYDPARDQGEDETFERTR</sequence>
<gene>
    <name evidence="3" type="ORF">FHW12_000551</name>
</gene>
<feature type="chain" id="PRO_5032896127" evidence="2">
    <location>
        <begin position="23"/>
        <end position="170"/>
    </location>
</feature>
<comment type="caution">
    <text evidence="3">The sequence shown here is derived from an EMBL/GenBank/DDBJ whole genome shotgun (WGS) entry which is preliminary data.</text>
</comment>
<dbReference type="EMBL" id="JACGXL010000001">
    <property type="protein sequence ID" value="MBA8886360.1"/>
    <property type="molecule type" value="Genomic_DNA"/>
</dbReference>
<accession>A0A839EZM9</accession>
<keyword evidence="4" id="KW-1185">Reference proteome</keyword>
<dbReference type="RefSeq" id="WP_182529448.1">
    <property type="nucleotide sequence ID" value="NZ_JACGXL010000001.1"/>
</dbReference>
<organism evidence="3 4">
    <name type="scientific">Dokdonella fugitiva</name>
    <dbReference type="NCBI Taxonomy" id="328517"/>
    <lineage>
        <taxon>Bacteria</taxon>
        <taxon>Pseudomonadati</taxon>
        <taxon>Pseudomonadota</taxon>
        <taxon>Gammaproteobacteria</taxon>
        <taxon>Lysobacterales</taxon>
        <taxon>Rhodanobacteraceae</taxon>
        <taxon>Dokdonella</taxon>
    </lineage>
</organism>
<feature type="compositionally biased region" description="Basic and acidic residues" evidence="1">
    <location>
        <begin position="155"/>
        <end position="170"/>
    </location>
</feature>
<evidence type="ECO:0000256" key="1">
    <source>
        <dbReference type="SAM" id="MobiDB-lite"/>
    </source>
</evidence>
<dbReference type="Proteomes" id="UP000550401">
    <property type="component" value="Unassembled WGS sequence"/>
</dbReference>
<evidence type="ECO:0000313" key="3">
    <source>
        <dbReference type="EMBL" id="MBA8886360.1"/>
    </source>
</evidence>
<name>A0A839EZM9_9GAMM</name>
<dbReference type="AlphaFoldDB" id="A0A839EZM9"/>
<keyword evidence="2" id="KW-0732">Signal</keyword>
<feature type="signal peptide" evidence="2">
    <location>
        <begin position="1"/>
        <end position="22"/>
    </location>
</feature>
<evidence type="ECO:0000256" key="2">
    <source>
        <dbReference type="SAM" id="SignalP"/>
    </source>
</evidence>